<dbReference type="InterPro" id="IPR011761">
    <property type="entry name" value="ATP-grasp"/>
</dbReference>
<evidence type="ECO:0000256" key="5">
    <source>
        <dbReference type="ARBA" id="ARBA00021059"/>
    </source>
</evidence>
<dbReference type="SUPFAM" id="SSF56059">
    <property type="entry name" value="Glutathione synthetase ATP-binding domain-like"/>
    <property type="match status" value="1"/>
</dbReference>
<evidence type="ECO:0000256" key="10">
    <source>
        <dbReference type="ARBA" id="ARBA00023239"/>
    </source>
</evidence>
<evidence type="ECO:0000259" key="13">
    <source>
        <dbReference type="PROSITE" id="PS50975"/>
    </source>
</evidence>
<dbReference type="InterPro" id="IPR016301">
    <property type="entry name" value="Ade2_fungi/plant"/>
</dbReference>
<evidence type="ECO:0000256" key="11">
    <source>
        <dbReference type="ARBA" id="ARBA00031607"/>
    </source>
</evidence>
<dbReference type="Pfam" id="PF02222">
    <property type="entry name" value="ATP-grasp"/>
    <property type="match status" value="1"/>
</dbReference>
<evidence type="ECO:0000313" key="14">
    <source>
        <dbReference type="EMBL" id="PKS12369.1"/>
    </source>
</evidence>
<keyword evidence="6 12" id="KW-0547">Nucleotide-binding</keyword>
<dbReference type="HAMAP" id="MF_01929">
    <property type="entry name" value="PurE_classI"/>
    <property type="match status" value="1"/>
</dbReference>
<dbReference type="InterPro" id="IPR033747">
    <property type="entry name" value="PurE_ClassI"/>
</dbReference>
<dbReference type="Gene3D" id="3.40.50.20">
    <property type="match status" value="1"/>
</dbReference>
<dbReference type="InterPro" id="IPR040686">
    <property type="entry name" value="PurK_C"/>
</dbReference>
<name>A0A2N3NIT5_9PEZI</name>
<dbReference type="UniPathway" id="UPA00074">
    <property type="reaction ID" value="UER00130"/>
</dbReference>
<feature type="domain" description="ATP-grasp" evidence="13">
    <location>
        <begin position="135"/>
        <end position="329"/>
    </location>
</feature>
<evidence type="ECO:0000256" key="7">
    <source>
        <dbReference type="ARBA" id="ARBA00022755"/>
    </source>
</evidence>
<dbReference type="NCBIfam" id="TIGR01162">
    <property type="entry name" value="purE"/>
    <property type="match status" value="1"/>
</dbReference>
<dbReference type="Gene3D" id="3.30.1490.20">
    <property type="entry name" value="ATP-grasp fold, A domain"/>
    <property type="match status" value="1"/>
</dbReference>
<dbReference type="STRING" id="41688.A0A2N3NIT5"/>
<dbReference type="FunCoup" id="A0A2N3NIT5">
    <property type="interactions" value="161"/>
</dbReference>
<protein>
    <recommendedName>
        <fullName evidence="5">Phosphoribosylaminoimidazole carboxylase</fullName>
        <ecNumber evidence="4">4.1.1.21</ecNumber>
    </recommendedName>
    <alternativeName>
        <fullName evidence="11">AIR carboxylase</fullName>
    </alternativeName>
</protein>
<dbReference type="InterPro" id="IPR000031">
    <property type="entry name" value="PurE_dom"/>
</dbReference>
<sequence length="623" mass="67359">SSRPRRPDSSANMPSKPVIGLLGGGQLGRMLCEAAGPLGIEVAILDAEDAPAKQINTSPRHITGSFKDADKIKELARRVDYLSVEIEHVDALTLAEIDMTGVSVTDDSGKTSVKKVPVHPAPMSLETIRDKFEQKAHFEKAGIPVAQQVKLDAGNIEKSLSQAGERFGYPFIVKSRNNSYDGRGNIVVDDADDFEDVVEALGNDGLYAEKMVNFTKELAVMVIRTDDKGASRTYPYPAVETVHQDSICTTVYMPPRGVSQKICEQAQELASKVVGTLWGRGVFAVEMFLTDKGSLLVNEVAPRPHNSGHYTIEAVPQMSQYKAQLYAILDMIPENLKLIPRVSSAIMVNILGGAQTEDYERLVQLSETTYDDDMDVHLHLYGKASKPSRKIGHITLTSTKPINELEEKASKFISLANTIRDERISAASEQLRPQKDALAAPAVPLVVVSKTAQVLVTMGSDSDLPILKAGLDILKDFAVPCEVRITSAHRTPNLMADVAEAAAGRGIKVIIAAAGGAAHLPGMAASHTPLPVIGVPVKATHLDGQDSLYSIVQMPRGIPVATVGINNSTNAALLAIRILGAHYPEYLEKMTEYMKKMETEVHGKAARLLDIGYEAYLAGMPKK</sequence>
<dbReference type="Pfam" id="PF00731">
    <property type="entry name" value="AIRC"/>
    <property type="match status" value="1"/>
</dbReference>
<evidence type="ECO:0000256" key="12">
    <source>
        <dbReference type="PROSITE-ProRule" id="PRU00409"/>
    </source>
</evidence>
<keyword evidence="15" id="KW-1185">Reference proteome</keyword>
<comment type="caution">
    <text evidence="14">The sequence shown here is derived from an EMBL/GenBank/DDBJ whole genome shotgun (WGS) entry which is preliminary data.</text>
</comment>
<dbReference type="InterPro" id="IPR054350">
    <property type="entry name" value="PurT/PurK_preATP-grasp"/>
</dbReference>
<keyword evidence="7" id="KW-0658">Purine biosynthesis</keyword>
<evidence type="ECO:0000313" key="15">
    <source>
        <dbReference type="Proteomes" id="UP000233524"/>
    </source>
</evidence>
<keyword evidence="10" id="KW-0456">Lyase</keyword>
<dbReference type="PANTHER" id="PTHR11609:SF5">
    <property type="entry name" value="PHOSPHORIBOSYLAMINOIMIDAZOLE CARBOXYLASE"/>
    <property type="match status" value="1"/>
</dbReference>
<dbReference type="Pfam" id="PF22660">
    <property type="entry name" value="RS_preATP-grasp-like"/>
    <property type="match status" value="1"/>
</dbReference>
<evidence type="ECO:0000256" key="6">
    <source>
        <dbReference type="ARBA" id="ARBA00022741"/>
    </source>
</evidence>
<evidence type="ECO:0000256" key="3">
    <source>
        <dbReference type="ARBA" id="ARBA00006114"/>
    </source>
</evidence>
<dbReference type="VEuPathDB" id="FungiDB:jhhlp_001669"/>
<dbReference type="InterPro" id="IPR011054">
    <property type="entry name" value="Rudment_hybrid_motif"/>
</dbReference>
<dbReference type="InterPro" id="IPR003135">
    <property type="entry name" value="ATP-grasp_carboxylate-amine"/>
</dbReference>
<dbReference type="InterPro" id="IPR016185">
    <property type="entry name" value="PreATP-grasp_dom_sf"/>
</dbReference>
<dbReference type="OrthoDB" id="15425at2759"/>
<dbReference type="SUPFAM" id="SSF52440">
    <property type="entry name" value="PreATP-grasp domain"/>
    <property type="match status" value="1"/>
</dbReference>
<feature type="non-terminal residue" evidence="14">
    <location>
        <position position="1"/>
    </location>
</feature>
<dbReference type="EMBL" id="NLAX01000004">
    <property type="protein sequence ID" value="PKS12369.1"/>
    <property type="molecule type" value="Genomic_DNA"/>
</dbReference>
<comment type="catalytic activity">
    <reaction evidence="1">
        <text>5-amino-1-(5-phospho-D-ribosyl)imidazole-4-carboxylate + H(+) = 5-amino-1-(5-phospho-beta-D-ribosyl)imidazole + CO2</text>
        <dbReference type="Rhea" id="RHEA:10792"/>
        <dbReference type="ChEBI" id="CHEBI:15378"/>
        <dbReference type="ChEBI" id="CHEBI:16526"/>
        <dbReference type="ChEBI" id="CHEBI:77657"/>
        <dbReference type="ChEBI" id="CHEBI:137981"/>
        <dbReference type="EC" id="4.1.1.21"/>
    </reaction>
</comment>
<dbReference type="Pfam" id="PF17769">
    <property type="entry name" value="PurK_C"/>
    <property type="match status" value="1"/>
</dbReference>
<gene>
    <name evidence="14" type="ORF">jhhlp_001669</name>
</gene>
<evidence type="ECO:0000256" key="9">
    <source>
        <dbReference type="ARBA" id="ARBA00022840"/>
    </source>
</evidence>
<dbReference type="EC" id="4.1.1.21" evidence="4"/>
<dbReference type="Gene3D" id="3.40.50.1970">
    <property type="match status" value="1"/>
</dbReference>
<dbReference type="GO" id="GO:0004638">
    <property type="term" value="F:phosphoribosylaminoimidazole carboxylase activity"/>
    <property type="evidence" value="ECO:0007669"/>
    <property type="project" value="UniProtKB-EC"/>
</dbReference>
<dbReference type="NCBIfam" id="TIGR01161">
    <property type="entry name" value="purK"/>
    <property type="match status" value="1"/>
</dbReference>
<dbReference type="GO" id="GO:0005524">
    <property type="term" value="F:ATP binding"/>
    <property type="evidence" value="ECO:0007669"/>
    <property type="project" value="UniProtKB-UniRule"/>
</dbReference>
<evidence type="ECO:0000256" key="4">
    <source>
        <dbReference type="ARBA" id="ARBA00012329"/>
    </source>
</evidence>
<dbReference type="Proteomes" id="UP000233524">
    <property type="component" value="Unassembled WGS sequence"/>
</dbReference>
<dbReference type="HAMAP" id="MF_01928">
    <property type="entry name" value="PurK"/>
    <property type="match status" value="1"/>
</dbReference>
<reference evidence="14 15" key="1">
    <citation type="journal article" date="2017" name="G3 (Bethesda)">
        <title>First Draft Genome Sequence of the Pathogenic Fungus Lomentospora prolificans (Formerly Scedosporium prolificans).</title>
        <authorList>
            <person name="Luo R."/>
            <person name="Zimin A."/>
            <person name="Workman R."/>
            <person name="Fan Y."/>
            <person name="Pertea G."/>
            <person name="Grossman N."/>
            <person name="Wear M.P."/>
            <person name="Jia B."/>
            <person name="Miller H."/>
            <person name="Casadevall A."/>
            <person name="Timp W."/>
            <person name="Zhang S.X."/>
            <person name="Salzberg S.L."/>
        </authorList>
    </citation>
    <scope>NUCLEOTIDE SEQUENCE [LARGE SCALE GENOMIC DNA]</scope>
    <source>
        <strain evidence="14 15">JHH-5317</strain>
    </source>
</reference>
<dbReference type="SUPFAM" id="SSF51246">
    <property type="entry name" value="Rudiment single hybrid motif"/>
    <property type="match status" value="1"/>
</dbReference>
<dbReference type="GO" id="GO:0006189">
    <property type="term" value="P:'de novo' IMP biosynthetic process"/>
    <property type="evidence" value="ECO:0007669"/>
    <property type="project" value="UniProtKB-UniPathway"/>
</dbReference>
<dbReference type="InterPro" id="IPR013815">
    <property type="entry name" value="ATP_grasp_subdomain_1"/>
</dbReference>
<dbReference type="SMART" id="SM01001">
    <property type="entry name" value="AIRC"/>
    <property type="match status" value="1"/>
</dbReference>
<organism evidence="14 15">
    <name type="scientific">Lomentospora prolificans</name>
    <dbReference type="NCBI Taxonomy" id="41688"/>
    <lineage>
        <taxon>Eukaryota</taxon>
        <taxon>Fungi</taxon>
        <taxon>Dikarya</taxon>
        <taxon>Ascomycota</taxon>
        <taxon>Pezizomycotina</taxon>
        <taxon>Sordariomycetes</taxon>
        <taxon>Hypocreomycetidae</taxon>
        <taxon>Microascales</taxon>
        <taxon>Microascaceae</taxon>
        <taxon>Lomentospora</taxon>
    </lineage>
</organism>
<dbReference type="InParanoid" id="A0A2N3NIT5"/>
<dbReference type="AlphaFoldDB" id="A0A2N3NIT5"/>
<dbReference type="PIRSF" id="PIRSF001340">
    <property type="entry name" value="AIR_carboxylase"/>
    <property type="match status" value="1"/>
</dbReference>
<evidence type="ECO:0000256" key="8">
    <source>
        <dbReference type="ARBA" id="ARBA00022793"/>
    </source>
</evidence>
<dbReference type="InterPro" id="IPR005875">
    <property type="entry name" value="PurK"/>
</dbReference>
<proteinExistence type="inferred from homology"/>
<dbReference type="PROSITE" id="PS50975">
    <property type="entry name" value="ATP_GRASP"/>
    <property type="match status" value="1"/>
</dbReference>
<dbReference type="SUPFAM" id="SSF52255">
    <property type="entry name" value="N5-CAIR mutase (phosphoribosylaminoimidazole carboxylase, PurE)"/>
    <property type="match status" value="1"/>
</dbReference>
<dbReference type="Gene3D" id="3.30.470.20">
    <property type="entry name" value="ATP-grasp fold, B domain"/>
    <property type="match status" value="1"/>
</dbReference>
<accession>A0A2N3NIT5</accession>
<evidence type="ECO:0000256" key="1">
    <source>
        <dbReference type="ARBA" id="ARBA00001244"/>
    </source>
</evidence>
<keyword evidence="9 12" id="KW-0067">ATP-binding</keyword>
<comment type="pathway">
    <text evidence="2">Purine metabolism; IMP biosynthesis via de novo pathway; 5-amino-1-(5-phospho-D-ribosyl)imidazole-4-carboxylate from 5-amino-1-(5-phospho-D-ribosyl)imidazole (carboxylase route): step 1/1.</text>
</comment>
<dbReference type="PANTHER" id="PTHR11609">
    <property type="entry name" value="PURINE BIOSYNTHESIS PROTEIN 6/7, PUR6/7"/>
    <property type="match status" value="1"/>
</dbReference>
<keyword evidence="8" id="KW-0210">Decarboxylase</keyword>
<evidence type="ECO:0000256" key="2">
    <source>
        <dbReference type="ARBA" id="ARBA00004747"/>
    </source>
</evidence>
<dbReference type="GO" id="GO:0046872">
    <property type="term" value="F:metal ion binding"/>
    <property type="evidence" value="ECO:0007669"/>
    <property type="project" value="InterPro"/>
</dbReference>
<comment type="similarity">
    <text evidence="3">In the C-terminal section; belongs to the AIR carboxylase family. Class I subfamily.</text>
</comment>